<comment type="caution">
    <text evidence="2">The sequence shown here is derived from an EMBL/GenBank/DDBJ whole genome shotgun (WGS) entry which is preliminary data.</text>
</comment>
<name>A0A7J6W7Z8_THATH</name>
<protein>
    <submittedName>
        <fullName evidence="2">Uncharacterized protein</fullName>
    </submittedName>
</protein>
<dbReference type="Proteomes" id="UP000554482">
    <property type="component" value="Unassembled WGS sequence"/>
</dbReference>
<reference evidence="2 3" key="1">
    <citation type="submission" date="2020-06" db="EMBL/GenBank/DDBJ databases">
        <title>Transcriptomic and genomic resources for Thalictrum thalictroides and T. hernandezii: Facilitating candidate gene discovery in an emerging model plant lineage.</title>
        <authorList>
            <person name="Arias T."/>
            <person name="Riano-Pachon D.M."/>
            <person name="Di Stilio V.S."/>
        </authorList>
    </citation>
    <scope>NUCLEOTIDE SEQUENCE [LARGE SCALE GENOMIC DNA]</scope>
    <source>
        <strain evidence="3">cv. WT478/WT964</strain>
        <tissue evidence="2">Leaves</tissue>
    </source>
</reference>
<evidence type="ECO:0000313" key="2">
    <source>
        <dbReference type="EMBL" id="KAF5192948.1"/>
    </source>
</evidence>
<keyword evidence="3" id="KW-1185">Reference proteome</keyword>
<evidence type="ECO:0000256" key="1">
    <source>
        <dbReference type="SAM" id="Phobius"/>
    </source>
</evidence>
<dbReference type="EMBL" id="JABWDY010020699">
    <property type="protein sequence ID" value="KAF5192948.1"/>
    <property type="molecule type" value="Genomic_DNA"/>
</dbReference>
<evidence type="ECO:0000313" key="3">
    <source>
        <dbReference type="Proteomes" id="UP000554482"/>
    </source>
</evidence>
<keyword evidence="1" id="KW-1133">Transmembrane helix</keyword>
<gene>
    <name evidence="2" type="ORF">FRX31_017465</name>
</gene>
<keyword evidence="1" id="KW-0472">Membrane</keyword>
<proteinExistence type="predicted"/>
<sequence>MGEFLAVLHHWINCPIWTICEVGLAVGGVAMPLEGYCKIAMMLRKRKQGLTRNNHNISVGKCSCSLSCVYHLELYTLNTVNNGMSGKIILL</sequence>
<dbReference type="AlphaFoldDB" id="A0A7J6W7Z8"/>
<organism evidence="2 3">
    <name type="scientific">Thalictrum thalictroides</name>
    <name type="common">Rue-anemone</name>
    <name type="synonym">Anemone thalictroides</name>
    <dbReference type="NCBI Taxonomy" id="46969"/>
    <lineage>
        <taxon>Eukaryota</taxon>
        <taxon>Viridiplantae</taxon>
        <taxon>Streptophyta</taxon>
        <taxon>Embryophyta</taxon>
        <taxon>Tracheophyta</taxon>
        <taxon>Spermatophyta</taxon>
        <taxon>Magnoliopsida</taxon>
        <taxon>Ranunculales</taxon>
        <taxon>Ranunculaceae</taxon>
        <taxon>Thalictroideae</taxon>
        <taxon>Thalictrum</taxon>
    </lineage>
</organism>
<accession>A0A7J6W7Z8</accession>
<keyword evidence="1" id="KW-0812">Transmembrane</keyword>
<feature type="transmembrane region" description="Helical" evidence="1">
    <location>
        <begin position="16"/>
        <end position="37"/>
    </location>
</feature>